<comment type="caution">
    <text evidence="1">The sequence shown here is derived from an EMBL/GenBank/DDBJ whole genome shotgun (WGS) entry which is preliminary data.</text>
</comment>
<keyword evidence="2" id="KW-1185">Reference proteome</keyword>
<organism evidence="1 2">
    <name type="scientific">Ancylostoma caninum</name>
    <name type="common">Dog hookworm</name>
    <dbReference type="NCBI Taxonomy" id="29170"/>
    <lineage>
        <taxon>Eukaryota</taxon>
        <taxon>Metazoa</taxon>
        <taxon>Ecdysozoa</taxon>
        <taxon>Nematoda</taxon>
        <taxon>Chromadorea</taxon>
        <taxon>Rhabditida</taxon>
        <taxon>Rhabditina</taxon>
        <taxon>Rhabditomorpha</taxon>
        <taxon>Strongyloidea</taxon>
        <taxon>Ancylostomatidae</taxon>
        <taxon>Ancylostomatinae</taxon>
        <taxon>Ancylostoma</taxon>
    </lineage>
</organism>
<gene>
    <name evidence="1" type="ORF">ANCCAN_27797</name>
</gene>
<dbReference type="AlphaFoldDB" id="A0A368F307"/>
<name>A0A368F307_ANCCA</name>
<reference evidence="1 2" key="1">
    <citation type="submission" date="2014-10" db="EMBL/GenBank/DDBJ databases">
        <title>Draft genome of the hookworm Ancylostoma caninum.</title>
        <authorList>
            <person name="Mitreva M."/>
        </authorList>
    </citation>
    <scope>NUCLEOTIDE SEQUENCE [LARGE SCALE GENOMIC DNA]</scope>
    <source>
        <strain evidence="1 2">Baltimore</strain>
    </source>
</reference>
<evidence type="ECO:0000313" key="1">
    <source>
        <dbReference type="EMBL" id="RCN26476.1"/>
    </source>
</evidence>
<sequence>MDHCASDGVQSASMDQAVRRSASALKGIVVTQSQETALKNVLLGTLESFVIKCVHLERTVTTVSNDVSVRNQDNRKHATM</sequence>
<dbReference type="Proteomes" id="UP000252519">
    <property type="component" value="Unassembled WGS sequence"/>
</dbReference>
<evidence type="ECO:0000313" key="2">
    <source>
        <dbReference type="Proteomes" id="UP000252519"/>
    </source>
</evidence>
<protein>
    <submittedName>
        <fullName evidence="1">Uncharacterized protein</fullName>
    </submittedName>
</protein>
<dbReference type="EMBL" id="JOJR01007179">
    <property type="protein sequence ID" value="RCN26476.1"/>
    <property type="molecule type" value="Genomic_DNA"/>
</dbReference>
<proteinExistence type="predicted"/>
<accession>A0A368F307</accession>